<gene>
    <name evidence="7" type="ORF">C5746_25450</name>
</gene>
<keyword evidence="4" id="KW-0238">DNA-binding</keyword>
<dbReference type="SUPFAM" id="SSF53383">
    <property type="entry name" value="PLP-dependent transferases"/>
    <property type="match status" value="1"/>
</dbReference>
<dbReference type="CDD" id="cd07377">
    <property type="entry name" value="WHTH_GntR"/>
    <property type="match status" value="1"/>
</dbReference>
<dbReference type="InterPro" id="IPR015424">
    <property type="entry name" value="PyrdxlP-dep_Trfase"/>
</dbReference>
<dbReference type="PANTHER" id="PTHR46577:SF1">
    <property type="entry name" value="HTH-TYPE TRANSCRIPTIONAL REGULATORY PROTEIN GABR"/>
    <property type="match status" value="1"/>
</dbReference>
<dbReference type="Pfam" id="PF00155">
    <property type="entry name" value="Aminotran_1_2"/>
    <property type="match status" value="1"/>
</dbReference>
<evidence type="ECO:0000256" key="3">
    <source>
        <dbReference type="ARBA" id="ARBA00023015"/>
    </source>
</evidence>
<dbReference type="PANTHER" id="PTHR46577">
    <property type="entry name" value="HTH-TYPE TRANSCRIPTIONAL REGULATORY PROTEIN GABR"/>
    <property type="match status" value="1"/>
</dbReference>
<evidence type="ECO:0000259" key="6">
    <source>
        <dbReference type="PROSITE" id="PS50949"/>
    </source>
</evidence>
<dbReference type="GO" id="GO:0030170">
    <property type="term" value="F:pyridoxal phosphate binding"/>
    <property type="evidence" value="ECO:0007669"/>
    <property type="project" value="InterPro"/>
</dbReference>
<dbReference type="KEGG" id="sata:C5746_25450"/>
<keyword evidence="3" id="KW-0805">Transcription regulation</keyword>
<proteinExistence type="inferred from homology"/>
<keyword evidence="2" id="KW-0663">Pyridoxal phosphate</keyword>
<evidence type="ECO:0000256" key="1">
    <source>
        <dbReference type="ARBA" id="ARBA00005384"/>
    </source>
</evidence>
<keyword evidence="5" id="KW-0804">Transcription</keyword>
<dbReference type="GO" id="GO:0003700">
    <property type="term" value="F:DNA-binding transcription factor activity"/>
    <property type="evidence" value="ECO:0007669"/>
    <property type="project" value="InterPro"/>
</dbReference>
<dbReference type="InterPro" id="IPR000524">
    <property type="entry name" value="Tscrpt_reg_HTH_GntR"/>
</dbReference>
<organism evidence="7 8">
    <name type="scientific">Streptomyces atratus</name>
    <dbReference type="NCBI Taxonomy" id="1893"/>
    <lineage>
        <taxon>Bacteria</taxon>
        <taxon>Bacillati</taxon>
        <taxon>Actinomycetota</taxon>
        <taxon>Actinomycetes</taxon>
        <taxon>Kitasatosporales</taxon>
        <taxon>Streptomycetaceae</taxon>
        <taxon>Streptomyces</taxon>
    </lineage>
</organism>
<dbReference type="Pfam" id="PF00392">
    <property type="entry name" value="GntR"/>
    <property type="match status" value="1"/>
</dbReference>
<dbReference type="InterPro" id="IPR015422">
    <property type="entry name" value="PyrdxlP-dep_Trfase_small"/>
</dbReference>
<feature type="domain" description="HTH gntR-type" evidence="6">
    <location>
        <begin position="34"/>
        <end position="102"/>
    </location>
</feature>
<reference evidence="7 8" key="1">
    <citation type="journal article" date="2018" name="Front. Microbiol.">
        <title>Genome Sequencing of Streptomyces atratus SCSIOZH16 and Activation Production of Nocardamine via Metabolic Engineering.</title>
        <authorList>
            <person name="Li Y."/>
            <person name="Zhang C."/>
            <person name="Liu C."/>
            <person name="Ju J."/>
            <person name="Ma J."/>
        </authorList>
    </citation>
    <scope>NUCLEOTIDE SEQUENCE [LARGE SCALE GENOMIC DNA]</scope>
    <source>
        <strain evidence="7 8">SCSIO_ZH16</strain>
    </source>
</reference>
<name>A0A2Z5JHK2_STRAR</name>
<dbReference type="Gene3D" id="1.10.10.10">
    <property type="entry name" value="Winged helix-like DNA-binding domain superfamily/Winged helix DNA-binding domain"/>
    <property type="match status" value="1"/>
</dbReference>
<dbReference type="InterPro" id="IPR015421">
    <property type="entry name" value="PyrdxlP-dep_Trfase_major"/>
</dbReference>
<dbReference type="Gene3D" id="3.40.640.10">
    <property type="entry name" value="Type I PLP-dependent aspartate aminotransferase-like (Major domain)"/>
    <property type="match status" value="1"/>
</dbReference>
<protein>
    <submittedName>
        <fullName evidence="7">GntR family transcriptional regulator</fullName>
    </submittedName>
</protein>
<sequence>MQADWHCFRYPIRATLDCMNASTPSAGLISGSPGPLYQRLAEGLRGAVRRGEFGAGSRLPSERDLARSLGISRTTVIGAYRLLREEGLLESERGSGTRVVASGRWIGPAVPAATMPSAKLTGEPAAGVVDLSGSVVVGPEAVPRPAADTTGLHELTAGFGYQPLGLPFLRARIAARHTRLGLPTTADEVLVTNGAQQAISLLFTLFGRNGGVIVTENPSYVGALDAAHAAGARLLALPTDAEGIKVRPLRETLARHPVSLLYVMTTCQNPTGTVMSTQRRTEIARLAERAGVPVVDDTTLADLVFEGRWHPLPTAATGITVGSLSKLFWPGLRIGWLRAPGALMTRLARLKVVADLGSSDVGQQLASRLLPVSEDMATARRGQLTARLDLMSELLRSRLPTWSWTRPSGGPFLWVRLPHGDGETFAQLALGYGVQVLPGARTSPDRGFADHLRLSFVNEPATLRIAVDRLGEAWAAYESGHGSGPRRSFTVA</sequence>
<dbReference type="PROSITE" id="PS50949">
    <property type="entry name" value="HTH_GNTR"/>
    <property type="match status" value="1"/>
</dbReference>
<evidence type="ECO:0000313" key="7">
    <source>
        <dbReference type="EMBL" id="AXE79713.1"/>
    </source>
</evidence>
<dbReference type="PRINTS" id="PR00035">
    <property type="entry name" value="HTHGNTR"/>
</dbReference>
<dbReference type="InterPro" id="IPR051446">
    <property type="entry name" value="HTH_trans_reg/aminotransferase"/>
</dbReference>
<dbReference type="CDD" id="cd00609">
    <property type="entry name" value="AAT_like"/>
    <property type="match status" value="1"/>
</dbReference>
<dbReference type="GO" id="GO:0003677">
    <property type="term" value="F:DNA binding"/>
    <property type="evidence" value="ECO:0007669"/>
    <property type="project" value="UniProtKB-KW"/>
</dbReference>
<dbReference type="SMART" id="SM00345">
    <property type="entry name" value="HTH_GNTR"/>
    <property type="match status" value="1"/>
</dbReference>
<comment type="similarity">
    <text evidence="1">In the C-terminal section; belongs to the class-I pyridoxal-phosphate-dependent aminotransferase family.</text>
</comment>
<evidence type="ECO:0000256" key="5">
    <source>
        <dbReference type="ARBA" id="ARBA00023163"/>
    </source>
</evidence>
<evidence type="ECO:0000256" key="4">
    <source>
        <dbReference type="ARBA" id="ARBA00023125"/>
    </source>
</evidence>
<dbReference type="InterPro" id="IPR004839">
    <property type="entry name" value="Aminotransferase_I/II_large"/>
</dbReference>
<dbReference type="Gene3D" id="3.90.1150.10">
    <property type="entry name" value="Aspartate Aminotransferase, domain 1"/>
    <property type="match status" value="1"/>
</dbReference>
<dbReference type="InterPro" id="IPR036390">
    <property type="entry name" value="WH_DNA-bd_sf"/>
</dbReference>
<dbReference type="EMBL" id="CP027306">
    <property type="protein sequence ID" value="AXE79713.1"/>
    <property type="molecule type" value="Genomic_DNA"/>
</dbReference>
<accession>A0A2Z5JHK2</accession>
<dbReference type="SUPFAM" id="SSF46785">
    <property type="entry name" value="Winged helix' DNA-binding domain"/>
    <property type="match status" value="1"/>
</dbReference>
<dbReference type="AlphaFoldDB" id="A0A2Z5JHK2"/>
<dbReference type="Proteomes" id="UP000252698">
    <property type="component" value="Chromosome"/>
</dbReference>
<dbReference type="InterPro" id="IPR036388">
    <property type="entry name" value="WH-like_DNA-bd_sf"/>
</dbReference>
<evidence type="ECO:0000313" key="8">
    <source>
        <dbReference type="Proteomes" id="UP000252698"/>
    </source>
</evidence>
<evidence type="ECO:0000256" key="2">
    <source>
        <dbReference type="ARBA" id="ARBA00022898"/>
    </source>
</evidence>